<dbReference type="EMBL" id="RSCD01000025">
    <property type="protein sequence ID" value="RSH82958.1"/>
    <property type="molecule type" value="Genomic_DNA"/>
</dbReference>
<evidence type="ECO:0000313" key="2">
    <source>
        <dbReference type="Proteomes" id="UP000279259"/>
    </source>
</evidence>
<proteinExistence type="predicted"/>
<dbReference type="Proteomes" id="UP000279259">
    <property type="component" value="Unassembled WGS sequence"/>
</dbReference>
<keyword evidence="2" id="KW-1185">Reference proteome</keyword>
<accession>A0A427XVN3</accession>
<evidence type="ECO:0000313" key="1">
    <source>
        <dbReference type="EMBL" id="RSH82958.1"/>
    </source>
</evidence>
<gene>
    <name evidence="1" type="ORF">EHS25_005667</name>
</gene>
<dbReference type="AlphaFoldDB" id="A0A427XVN3"/>
<comment type="caution">
    <text evidence="1">The sequence shown here is derived from an EMBL/GenBank/DDBJ whole genome shotgun (WGS) entry which is preliminary data.</text>
</comment>
<sequence length="134" mass="14055">MISLPASLIAMYSPSVVDADTVACRLEDHAIGESSSSIIQPVVDLRVSLQPAQSASTQPSSGLLPLPPKVSPTVLVFDRYATTPRAICHRCSVGLAICRARNDAAKLMSGLVHPATHCRHPTISWKGVSGAVGD</sequence>
<organism evidence="1 2">
    <name type="scientific">Saitozyma podzolica</name>
    <dbReference type="NCBI Taxonomy" id="1890683"/>
    <lineage>
        <taxon>Eukaryota</taxon>
        <taxon>Fungi</taxon>
        <taxon>Dikarya</taxon>
        <taxon>Basidiomycota</taxon>
        <taxon>Agaricomycotina</taxon>
        <taxon>Tremellomycetes</taxon>
        <taxon>Tremellales</taxon>
        <taxon>Trimorphomycetaceae</taxon>
        <taxon>Saitozyma</taxon>
    </lineage>
</organism>
<reference evidence="1 2" key="1">
    <citation type="submission" date="2018-11" db="EMBL/GenBank/DDBJ databases">
        <title>Genome sequence of Saitozyma podzolica DSM 27192.</title>
        <authorList>
            <person name="Aliyu H."/>
            <person name="Gorte O."/>
            <person name="Ochsenreither K."/>
        </authorList>
    </citation>
    <scope>NUCLEOTIDE SEQUENCE [LARGE SCALE GENOMIC DNA]</scope>
    <source>
        <strain evidence="1 2">DSM 27192</strain>
    </source>
</reference>
<protein>
    <submittedName>
        <fullName evidence="1">Uncharacterized protein</fullName>
    </submittedName>
</protein>
<name>A0A427XVN3_9TREE</name>